<feature type="transmembrane region" description="Helical" evidence="8">
    <location>
        <begin position="682"/>
        <end position="698"/>
    </location>
</feature>
<dbReference type="GO" id="GO:0042391">
    <property type="term" value="P:regulation of membrane potential"/>
    <property type="evidence" value="ECO:0007669"/>
    <property type="project" value="TreeGrafter"/>
</dbReference>
<feature type="domain" description="Piezo-type mechanosensitive ion channel homolog" evidence="12">
    <location>
        <begin position="468"/>
        <end position="597"/>
    </location>
</feature>
<feature type="transmembrane region" description="Helical" evidence="8">
    <location>
        <begin position="314"/>
        <end position="335"/>
    </location>
</feature>
<feature type="transmembrane region" description="Helical" evidence="8">
    <location>
        <begin position="414"/>
        <end position="436"/>
    </location>
</feature>
<evidence type="ECO:0000256" key="3">
    <source>
        <dbReference type="ARBA" id="ARBA00022692"/>
    </source>
</evidence>
<feature type="transmembrane region" description="Helical" evidence="8">
    <location>
        <begin position="372"/>
        <end position="394"/>
    </location>
</feature>
<feature type="domain" description="Piezo non-specific cation channel cap" evidence="9">
    <location>
        <begin position="2202"/>
        <end position="2476"/>
    </location>
</feature>
<dbReference type="GO" id="GO:0050982">
    <property type="term" value="P:detection of mechanical stimulus"/>
    <property type="evidence" value="ECO:0007669"/>
    <property type="project" value="TreeGrafter"/>
</dbReference>
<dbReference type="GO" id="GO:0008381">
    <property type="term" value="F:mechanosensitive monoatomic ion channel activity"/>
    <property type="evidence" value="ECO:0007669"/>
    <property type="project" value="InterPro"/>
</dbReference>
<name>A0A7I8JZ87_SPIIN</name>
<evidence type="ECO:0000256" key="4">
    <source>
        <dbReference type="ARBA" id="ARBA00022989"/>
    </source>
</evidence>
<feature type="transmembrane region" description="Helical" evidence="8">
    <location>
        <begin position="1322"/>
        <end position="1340"/>
    </location>
</feature>
<feature type="coiled-coil region" evidence="6">
    <location>
        <begin position="1377"/>
        <end position="1411"/>
    </location>
</feature>
<keyword evidence="5 8" id="KW-0472">Membrane</keyword>
<keyword evidence="14" id="KW-1185">Reference proteome</keyword>
<evidence type="ECO:0000259" key="10">
    <source>
        <dbReference type="Pfam" id="PF23188"/>
    </source>
</evidence>
<feature type="transmembrane region" description="Helical" evidence="8">
    <location>
        <begin position="710"/>
        <end position="734"/>
    </location>
</feature>
<feature type="domain" description="Piezo transmembrane helical unit" evidence="10">
    <location>
        <begin position="1629"/>
        <end position="1734"/>
    </location>
</feature>
<feature type="transmembrane region" description="Helical" evidence="8">
    <location>
        <begin position="2008"/>
        <end position="2027"/>
    </location>
</feature>
<feature type="transmembrane region" description="Helical" evidence="8">
    <location>
        <begin position="2152"/>
        <end position="2173"/>
    </location>
</feature>
<dbReference type="InterPro" id="IPR056770">
    <property type="entry name" value="Piezo_THU9_anchor"/>
</dbReference>
<feature type="transmembrane region" description="Helical" evidence="8">
    <location>
        <begin position="517"/>
        <end position="537"/>
    </location>
</feature>
<evidence type="ECO:0000259" key="9">
    <source>
        <dbReference type="Pfam" id="PF12166"/>
    </source>
</evidence>
<proteinExistence type="inferred from homology"/>
<keyword evidence="4 8" id="KW-1133">Transmembrane helix</keyword>
<dbReference type="PANTHER" id="PTHR13167:SF25">
    <property type="entry name" value="PIEZO-TYPE MECHANOSENSITIVE ION CHANNEL COMPONENT"/>
    <property type="match status" value="1"/>
</dbReference>
<feature type="transmembrane region" description="Helical" evidence="8">
    <location>
        <begin position="1055"/>
        <end position="1078"/>
    </location>
</feature>
<feature type="transmembrane region" description="Helical" evidence="8">
    <location>
        <begin position="1671"/>
        <end position="1691"/>
    </location>
</feature>
<feature type="transmembrane region" description="Helical" evidence="8">
    <location>
        <begin position="1633"/>
        <end position="1659"/>
    </location>
</feature>
<dbReference type="Pfam" id="PF12166">
    <property type="entry name" value="Piezo_cap"/>
    <property type="match status" value="1"/>
</dbReference>
<comment type="similarity">
    <text evidence="2">Belongs to the PIEZO (TC 1.A.75) family.</text>
</comment>
<feature type="domain" description="Piezo THU9 and anchor" evidence="11">
    <location>
        <begin position="1936"/>
        <end position="2174"/>
    </location>
</feature>
<feature type="transmembrane region" description="Helical" evidence="8">
    <location>
        <begin position="1981"/>
        <end position="2001"/>
    </location>
</feature>
<dbReference type="PANTHER" id="PTHR13167">
    <property type="entry name" value="PIEZO-TYPE MECHANOSENSITIVE ION CHANNEL COMPONENT"/>
    <property type="match status" value="1"/>
</dbReference>
<evidence type="ECO:0000256" key="5">
    <source>
        <dbReference type="ARBA" id="ARBA00023136"/>
    </source>
</evidence>
<dbReference type="Pfam" id="PF25288">
    <property type="entry name" value="PIEZO"/>
    <property type="match status" value="1"/>
</dbReference>
<dbReference type="OrthoDB" id="303066at2759"/>
<feature type="transmembrane region" description="Helical" evidence="8">
    <location>
        <begin position="106"/>
        <end position="129"/>
    </location>
</feature>
<feature type="transmembrane region" description="Helical" evidence="8">
    <location>
        <begin position="20"/>
        <end position="40"/>
    </location>
</feature>
<evidence type="ECO:0000256" key="8">
    <source>
        <dbReference type="SAM" id="Phobius"/>
    </source>
</evidence>
<dbReference type="Pfam" id="PF23188">
    <property type="entry name" value="THU_Piezo1"/>
    <property type="match status" value="1"/>
</dbReference>
<evidence type="ECO:0000313" key="13">
    <source>
        <dbReference type="EMBL" id="CAA7388697.1"/>
    </source>
</evidence>
<feature type="transmembrane region" description="Helical" evidence="8">
    <location>
        <begin position="197"/>
        <end position="218"/>
    </location>
</feature>
<feature type="transmembrane region" description="Helical" evidence="8">
    <location>
        <begin position="246"/>
        <end position="265"/>
    </location>
</feature>
<dbReference type="EMBL" id="LR746264">
    <property type="protein sequence ID" value="CAA7388697.1"/>
    <property type="molecule type" value="Genomic_DNA"/>
</dbReference>
<feature type="transmembrane region" description="Helical" evidence="8">
    <location>
        <begin position="341"/>
        <end position="360"/>
    </location>
</feature>
<sequence length="2477" mass="284125">MRSFLGSFVLPLLLLAASLHNWSLISFINLLAFLTIQVLAPKKSYQPHRHSLLMWCIIIFSLLAILANIIFRIIWLVKGEISTATTVWWASLVGFVSVRPWGSSSIIYFLIMQSAIALVGILEICGTFMQHQGSIWRNLSLSMERLGSHVKVACCLFLPPLQLVVGISHPSWASLPFFICSCVGLVDWSLTSNFLGLFWWWRPLLMYACFNILILYIYQLPVEFPEIITIVGDFIGLNKISMTTEWMEISSGLSLVAFFFMLSSVKTDLEEMESVMSMQDSSMAEHLLPLNHTFFVREFRSGMRHTNVLLQRSVFRNFSINFFTYGFPVLLLALSFWSFNFASICAFGLLAYVGYILYAFPSLFDLHRLNGLLLVFILFWAACTYVFNVAFTFFNRKLSKDTEIWETIGFWHYSIPGFFLLAQFCLGILVAMGNLVNNSVFLYTSYEDGQSSTDENVAEEKEDVKVLIIATLAWGLRKISRAITLTLIFLLALKPGFIHAVYGILFMVYLLSHSISIKIRQILILFCEIHFTLLYILKLNLISNMLERCGSLIQMILSQSGLRDHATVMEFMEISVLVCFCAVQNHGSKMLFSFSAIVQHTPCRPFGFSILKAGLDKSVLLSVYASPKAGDAESDSKLKWVATYLSEVGEKFLSAYHSYGTYVAFLTILFTVYLVIPNYISFGYVFCLLFWILGRQLVEKTKRRLWFPLKLYATIVFIFSYCLSISTTFQAWMSKALNLYSDLGFNPNASLLENIWQSLVVLIVMQLYSYERRQRRDSAKIDVTASESGFFGFVRRLLIWHCEKILSIAVFYASLTPISASGFLYLLGLVICSTLPKTSRIPSKLLLVYTGILFILEYLFQMLGNEAQMLPGQHFSGLSQFIGFRLFEHGFWGLESGLRAKVLVIVACTLEYNTFHWLNMMPASVVNQGKWEEPCHLFILHDNTGTEDSKLGEESMPPSEYSLLSVKQSKGENSCPSFSEIRPNHEPPETGISDSRRRRFAYIWGSFKESHKWNKKLILALRKERLDMQKTALKIYVKFWMENIFKLLGLEISMIALLLASFALLNVVSVFYVALLAVCILLKREVICKLWPIFVFSFASILVIEYFAMWKDLIPWIHTHNETSIHCHDCWSSSEQHFDYCRKCWLGIVVDDTRMLVSYYLVFIFSSFKLRSDHSAGLLSSQTYHQMMSQRKSSFIWRDLSFETKSMWTILDYLRVYFYCHLLDVVLALIMIIGTLEYDILHFGYLFFALFFFTKRLEILKRKNKVFRYLRMYNFIVIVLSLACQSPYLGYKSGECKMVGCAYEVIGFHKYDYGFRITSRSALVEIIIFFLVSFQSYIFCSREYDYVSRYLEAEQIGSIVREQEKRAGWKTAHLQHIRKAQELKRQRNLQVEKMKAEMLNLQIKLQRMNSASNFNGTSSERGLRRRRHSSLAKNDDGEVEVSQSQNDEKSAEFLSSLSLGMLEIQKNNLIRQETSELPHSPISQKSESSSSVDSLMFPVDSHGEITEHRERDTHADPDGNIKVEKVKVKENPLVSAVQLIGDGVSQVQSLGNQAVTNIVSFLNIEQEDSESSGDSPTDDALYDEVEGQIHAGHMNIDYRSSVNSDTGMAPTASLQIGKICRFVWAQIRANNDVVCYCCFVLVFLWNFGILSMLYLAALFLYALCVNSGPSYFFWLIVLVYTEVYILLQYCYQIAIQHCQLKLNLIILRRLGFPEQQTVTSFVMSNLPLFLVYVFTLLQRTITARIEWSIASESKFSKKKFSDIGVSVGFYWKDKIRLIFLPIVNGTKILVRNFSRYWQSLTKGSETPPYFVQLSMDVNKWPEDGIQPETVESGINQVLLSVHEESYGEKKPYSFNSPSRVRIQSIERSQENQNIALAVFEVIHASVGCSDKEWYWTLTPAADVADEILKAKSVGIFEELGFPYPVVSVIGGGKRDVDLYAYIFGADLAVFFLVAMFYQSIIKNNSKFLEVYQLEDQFPKEFVLILMALFFLIVLDRVIYLCSFATVKVVFYLFNIVLFTYSVTEYAWYLKPPRQHLGGLALRAIYLTKALSLALQAIQIQHGIPHKSTLYRQFLTSQVTQVNYLGFRLYRALPFLYELRCVLDWSCTLTSLTMYDWLKLEDINASLYLVKCDAVLNRAGHQQGQKQTVMTKCCSGICLFFVLICVIWAPMWIYSNVNPTNIENPIMDARVQIEIKTDGGRLTIYQTSMCEKIDYSDIHSNLDPDNLLDSYNMRDIQLICCQEDASSSWLVPSVVQNRFIRSIDHKMQLIFSWVLTRDRPKGKETVKYESSCGPQCTNSSSVKDVLNGTADSFRVEDIYSRFFQVTGSGEVRVLKQSRNSVAGDISLNKGRPSWWSFRDVHAPDVEECTDLTGPMAIIVSEETPPQGILGETLSKFNIWSLYLTFVLAVGRFIRLQCADLRMRIPYENLPSCDRLTAICEDIYAARAEGELEVEEVLYWTLVKIYRSPHMLLEYTKPD</sequence>
<feature type="transmembrane region" description="Helical" evidence="8">
    <location>
        <begin position="487"/>
        <end position="511"/>
    </location>
</feature>
<feature type="transmembrane region" description="Helical" evidence="8">
    <location>
        <begin position="1269"/>
        <end position="1288"/>
    </location>
</feature>
<evidence type="ECO:0000259" key="12">
    <source>
        <dbReference type="Pfam" id="PF25288"/>
    </source>
</evidence>
<dbReference type="InterPro" id="IPR027272">
    <property type="entry name" value="Piezo"/>
</dbReference>
<feature type="transmembrane region" description="Helical" evidence="8">
    <location>
        <begin position="1938"/>
        <end position="1961"/>
    </location>
</feature>
<evidence type="ECO:0000259" key="11">
    <source>
        <dbReference type="Pfam" id="PF24874"/>
    </source>
</evidence>
<evidence type="ECO:0000313" key="14">
    <source>
        <dbReference type="Proteomes" id="UP000663760"/>
    </source>
</evidence>
<dbReference type="InterPro" id="IPR057611">
    <property type="entry name" value="PIEZO_dom"/>
</dbReference>
<feature type="region of interest" description="Disordered" evidence="7">
    <location>
        <begin position="970"/>
        <end position="991"/>
    </location>
</feature>
<keyword evidence="3 8" id="KW-0812">Transmembrane</keyword>
<dbReference type="Pfam" id="PF24874">
    <property type="entry name" value="Piezo_THU9_anchor"/>
    <property type="match status" value="1"/>
</dbReference>
<dbReference type="Proteomes" id="UP000663760">
    <property type="component" value="Chromosome 1"/>
</dbReference>
<feature type="transmembrane region" description="Helical" evidence="8">
    <location>
        <begin position="1090"/>
        <end position="1108"/>
    </location>
</feature>
<accession>A0A7I8JZ87</accession>
<gene>
    <name evidence="13" type="ORF">SI8410_01000884</name>
</gene>
<dbReference type="InterPro" id="IPR056768">
    <property type="entry name" value="THU_Piezo"/>
</dbReference>
<keyword evidence="6" id="KW-0175">Coiled coil</keyword>
<evidence type="ECO:0000256" key="2">
    <source>
        <dbReference type="ARBA" id="ARBA00007821"/>
    </source>
</evidence>
<feature type="transmembrane region" description="Helical" evidence="8">
    <location>
        <begin position="2039"/>
        <end position="2057"/>
    </location>
</feature>
<feature type="transmembrane region" description="Helical" evidence="8">
    <location>
        <begin position="843"/>
        <end position="860"/>
    </location>
</feature>
<comment type="subcellular location">
    <subcellularLocation>
        <location evidence="1">Membrane</location>
        <topology evidence="1">Multi-pass membrane protein</topology>
    </subcellularLocation>
</comment>
<dbReference type="InterPro" id="IPR031334">
    <property type="entry name" value="Piezo_cap_dom"/>
</dbReference>
<protein>
    <submittedName>
        <fullName evidence="13">Uncharacterized protein</fullName>
    </submittedName>
</protein>
<organism evidence="13 14">
    <name type="scientific">Spirodela intermedia</name>
    <name type="common">Intermediate duckweed</name>
    <dbReference type="NCBI Taxonomy" id="51605"/>
    <lineage>
        <taxon>Eukaryota</taxon>
        <taxon>Viridiplantae</taxon>
        <taxon>Streptophyta</taxon>
        <taxon>Embryophyta</taxon>
        <taxon>Tracheophyta</taxon>
        <taxon>Spermatophyta</taxon>
        <taxon>Magnoliopsida</taxon>
        <taxon>Liliopsida</taxon>
        <taxon>Araceae</taxon>
        <taxon>Lemnoideae</taxon>
        <taxon>Spirodela</taxon>
    </lineage>
</organism>
<evidence type="ECO:0000256" key="6">
    <source>
        <dbReference type="SAM" id="Coils"/>
    </source>
</evidence>
<feature type="transmembrane region" description="Helical" evidence="8">
    <location>
        <begin position="659"/>
        <end position="676"/>
    </location>
</feature>
<feature type="region of interest" description="Disordered" evidence="7">
    <location>
        <begin position="1412"/>
        <end position="1447"/>
    </location>
</feature>
<dbReference type="GO" id="GO:0016020">
    <property type="term" value="C:membrane"/>
    <property type="evidence" value="ECO:0007669"/>
    <property type="project" value="UniProtKB-SubCell"/>
</dbReference>
<dbReference type="GO" id="GO:0071260">
    <property type="term" value="P:cellular response to mechanical stimulus"/>
    <property type="evidence" value="ECO:0007669"/>
    <property type="project" value="TreeGrafter"/>
</dbReference>
<dbReference type="GO" id="GO:0005261">
    <property type="term" value="F:monoatomic cation channel activity"/>
    <property type="evidence" value="ECO:0007669"/>
    <property type="project" value="TreeGrafter"/>
</dbReference>
<reference evidence="13" key="1">
    <citation type="submission" date="2020-02" db="EMBL/GenBank/DDBJ databases">
        <authorList>
            <person name="Scholz U."/>
            <person name="Mascher M."/>
            <person name="Fiebig A."/>
        </authorList>
    </citation>
    <scope>NUCLEOTIDE SEQUENCE</scope>
</reference>
<feature type="transmembrane region" description="Helical" evidence="8">
    <location>
        <begin position="805"/>
        <end position="831"/>
    </location>
</feature>
<evidence type="ECO:0000256" key="7">
    <source>
        <dbReference type="SAM" id="MobiDB-lite"/>
    </source>
</evidence>
<evidence type="ECO:0000256" key="1">
    <source>
        <dbReference type="ARBA" id="ARBA00004141"/>
    </source>
</evidence>
<feature type="transmembrane region" description="Helical" evidence="8">
    <location>
        <begin position="52"/>
        <end position="75"/>
    </location>
</feature>